<reference evidence="9" key="1">
    <citation type="submission" date="2018-02" db="EMBL/GenBank/DDBJ databases">
        <authorList>
            <person name="Holder M.E."/>
            <person name="Ajami N.J."/>
            <person name="Petrosino J.F."/>
        </authorList>
    </citation>
    <scope>NUCLEOTIDE SEQUENCE [LARGE SCALE GENOMIC DNA]</scope>
    <source>
        <strain evidence="9">CCUG 47711</strain>
    </source>
</reference>
<dbReference type="Gene3D" id="3.30.980.40">
    <property type="match status" value="1"/>
</dbReference>
<dbReference type="PANTHER" id="PTHR22683">
    <property type="entry name" value="SPORULATION PROTEIN RELATED"/>
    <property type="match status" value="1"/>
</dbReference>
<comment type="similarity">
    <text evidence="1">Belongs to the FtsK/SpoIIIE/SftA family.</text>
</comment>
<evidence type="ECO:0000256" key="3">
    <source>
        <dbReference type="ARBA" id="ARBA00022840"/>
    </source>
</evidence>
<name>A0A2S0KQ22_9FIRM</name>
<dbReference type="GO" id="GO:0051301">
    <property type="term" value="P:cell division"/>
    <property type="evidence" value="ECO:0007669"/>
    <property type="project" value="UniProtKB-KW"/>
</dbReference>
<dbReference type="GO" id="GO:0003677">
    <property type="term" value="F:DNA binding"/>
    <property type="evidence" value="ECO:0007669"/>
    <property type="project" value="UniProtKB-KW"/>
</dbReference>
<keyword evidence="3 5" id="KW-0067">ATP-binding</keyword>
<organism evidence="8 9">
    <name type="scientific">Fastidiosipila sanguinis</name>
    <dbReference type="NCBI Taxonomy" id="236753"/>
    <lineage>
        <taxon>Bacteria</taxon>
        <taxon>Bacillati</taxon>
        <taxon>Bacillota</taxon>
        <taxon>Clostridia</taxon>
        <taxon>Eubacteriales</taxon>
        <taxon>Oscillospiraceae</taxon>
        <taxon>Fastidiosipila</taxon>
    </lineage>
</organism>
<dbReference type="SUPFAM" id="SSF52540">
    <property type="entry name" value="P-loop containing nucleoside triphosphate hydrolases"/>
    <property type="match status" value="1"/>
</dbReference>
<dbReference type="Gene3D" id="1.10.10.10">
    <property type="entry name" value="Winged helix-like DNA-binding domain superfamily/Winged helix DNA-binding domain"/>
    <property type="match status" value="1"/>
</dbReference>
<dbReference type="InterPro" id="IPR027417">
    <property type="entry name" value="P-loop_NTPase"/>
</dbReference>
<sequence>MSQVNQRKSFNIDSYMSDFNNHGNEEMRKDVPNYDLGANANFNNAGERIPSHIINSDKTYVAPNFIIQQDNEARKNKISNNNSNNIKLKPVRDFTNNQNTAFPETTNSTSDFTIDGLSENHNNHNISSKNSDFLLANDNEDIDTTIEHELNHKKDDLKSNRSNSDLAKDSSVNKVSEKTNSNRVKEEEKAKNISDENSADKEIKKVVPVNKPYVFPPYNLLEARPVQQKGATEKIIKEQAMLLEQTLSSFGVEATVIHVTTGPSITRFELRPGIGVKISKIVNLSDDLALALAATTVRIEAPIPGKSAIGIEIPNESTATVGLRSLIDNPKYVERKERLLVPLGRDIPGQAIYCNLAKMPHLLIAGATGSGKSVCINTILISLLYRCSPEDLKLLLIDPKVVELSIYNGIPHLLAPVVTDPTKAANTLNWLVQEMERRYSLFAEKKARDMNSYNEIMESEGEEKLPNIVLIIDELSDLMMTTPKEVEDSISRLTAMARAAGIHLIIATQRPSVDVITGVIKANIPSRVAFAVSSQVDSRTILDSSGAEKLLGKGDMLYFPQSDSKPTRGQGAFLDDHEVQRVIDFCKSQGLDTYDQEVAQEIVSTKSGGFNDDESDDEEDELFNEAVDLVVENGYASVSLLQRRLNIGYPRAGRIIDAMEAKGYIGPHAGSKPRNIIISSEEWALIKADAWNNEN</sequence>
<dbReference type="SMART" id="SM00382">
    <property type="entry name" value="AAA"/>
    <property type="match status" value="1"/>
</dbReference>
<evidence type="ECO:0000256" key="6">
    <source>
        <dbReference type="SAM" id="MobiDB-lite"/>
    </source>
</evidence>
<evidence type="ECO:0000256" key="2">
    <source>
        <dbReference type="ARBA" id="ARBA00022741"/>
    </source>
</evidence>
<dbReference type="CDD" id="cd01127">
    <property type="entry name" value="TrwB_TraG_TraD_VirD4"/>
    <property type="match status" value="1"/>
</dbReference>
<feature type="region of interest" description="Disordered" evidence="6">
    <location>
        <begin position="153"/>
        <end position="197"/>
    </location>
</feature>
<keyword evidence="9" id="KW-1185">Reference proteome</keyword>
<evidence type="ECO:0000313" key="8">
    <source>
        <dbReference type="EMBL" id="AVM43117.1"/>
    </source>
</evidence>
<dbReference type="Pfam" id="PF17854">
    <property type="entry name" value="FtsK_alpha"/>
    <property type="match status" value="1"/>
</dbReference>
<dbReference type="Pfam" id="PF09397">
    <property type="entry name" value="FtsK_gamma"/>
    <property type="match status" value="1"/>
</dbReference>
<dbReference type="InterPro" id="IPR050206">
    <property type="entry name" value="FtsK/SpoIIIE/SftA"/>
</dbReference>
<dbReference type="AlphaFoldDB" id="A0A2S0KQ22"/>
<dbReference type="KEGG" id="fsa:C5Q98_02480"/>
<keyword evidence="8" id="KW-0132">Cell division</keyword>
<gene>
    <name evidence="8" type="ORF">C5Q98_02480</name>
</gene>
<dbReference type="InterPro" id="IPR018541">
    <property type="entry name" value="Ftsk_gamma"/>
</dbReference>
<dbReference type="PROSITE" id="PS50901">
    <property type="entry name" value="FTSK"/>
    <property type="match status" value="1"/>
</dbReference>
<keyword evidence="4" id="KW-0238">DNA-binding</keyword>
<dbReference type="InterPro" id="IPR036390">
    <property type="entry name" value="WH_DNA-bd_sf"/>
</dbReference>
<protein>
    <submittedName>
        <fullName evidence="8">Cell division protein FtsK</fullName>
    </submittedName>
</protein>
<evidence type="ECO:0000256" key="5">
    <source>
        <dbReference type="PROSITE-ProRule" id="PRU00289"/>
    </source>
</evidence>
<feature type="domain" description="FtsK" evidence="7">
    <location>
        <begin position="349"/>
        <end position="539"/>
    </location>
</feature>
<dbReference type="SUPFAM" id="SSF46785">
    <property type="entry name" value="Winged helix' DNA-binding domain"/>
    <property type="match status" value="1"/>
</dbReference>
<dbReference type="Pfam" id="PF01580">
    <property type="entry name" value="FtsK_SpoIIIE"/>
    <property type="match status" value="1"/>
</dbReference>
<dbReference type="EMBL" id="CP027226">
    <property type="protein sequence ID" value="AVM43117.1"/>
    <property type="molecule type" value="Genomic_DNA"/>
</dbReference>
<dbReference type="InterPro" id="IPR041027">
    <property type="entry name" value="FtsK_alpha"/>
</dbReference>
<dbReference type="GO" id="GO:0005524">
    <property type="term" value="F:ATP binding"/>
    <property type="evidence" value="ECO:0007669"/>
    <property type="project" value="UniProtKB-UniRule"/>
</dbReference>
<feature type="compositionally biased region" description="Polar residues" evidence="6">
    <location>
        <begin position="160"/>
        <end position="182"/>
    </location>
</feature>
<feature type="compositionally biased region" description="Basic and acidic residues" evidence="6">
    <location>
        <begin position="183"/>
        <end position="197"/>
    </location>
</feature>
<keyword evidence="8" id="KW-0131">Cell cycle</keyword>
<accession>A0A2S0KQ22</accession>
<evidence type="ECO:0000259" key="7">
    <source>
        <dbReference type="PROSITE" id="PS50901"/>
    </source>
</evidence>
<dbReference type="InterPro" id="IPR036388">
    <property type="entry name" value="WH-like_DNA-bd_sf"/>
</dbReference>
<dbReference type="PANTHER" id="PTHR22683:SF41">
    <property type="entry name" value="DNA TRANSLOCASE FTSK"/>
    <property type="match status" value="1"/>
</dbReference>
<dbReference type="Gene3D" id="3.40.50.300">
    <property type="entry name" value="P-loop containing nucleotide triphosphate hydrolases"/>
    <property type="match status" value="1"/>
</dbReference>
<feature type="binding site" evidence="5">
    <location>
        <begin position="366"/>
        <end position="373"/>
    </location>
    <ligand>
        <name>ATP</name>
        <dbReference type="ChEBI" id="CHEBI:30616"/>
    </ligand>
</feature>
<dbReference type="InterPro" id="IPR002543">
    <property type="entry name" value="FtsK_dom"/>
</dbReference>
<keyword evidence="2 5" id="KW-0547">Nucleotide-binding</keyword>
<dbReference type="Proteomes" id="UP000237947">
    <property type="component" value="Chromosome"/>
</dbReference>
<dbReference type="SMART" id="SM00843">
    <property type="entry name" value="Ftsk_gamma"/>
    <property type="match status" value="1"/>
</dbReference>
<evidence type="ECO:0000256" key="4">
    <source>
        <dbReference type="ARBA" id="ARBA00023125"/>
    </source>
</evidence>
<proteinExistence type="inferred from homology"/>
<evidence type="ECO:0000313" key="9">
    <source>
        <dbReference type="Proteomes" id="UP000237947"/>
    </source>
</evidence>
<dbReference type="GO" id="GO:0016020">
    <property type="term" value="C:membrane"/>
    <property type="evidence" value="ECO:0007669"/>
    <property type="project" value="UniProtKB-SubCell"/>
</dbReference>
<evidence type="ECO:0000256" key="1">
    <source>
        <dbReference type="ARBA" id="ARBA00006474"/>
    </source>
</evidence>
<dbReference type="OrthoDB" id="9807790at2"/>
<dbReference type="InterPro" id="IPR003593">
    <property type="entry name" value="AAA+_ATPase"/>
</dbReference>